<protein>
    <recommendedName>
        <fullName evidence="2">Beta-adaptin appendage C-terminal subdomain domain-containing protein</fullName>
    </recommendedName>
</protein>
<sequence length="141" mass="15593">KEVLISGPDDTEEEISLSLGPPLSHETFEKMWLDLEILRRQTLGFPRPRAAPDTLQAALQMVKIQTLAFTPGDTVPWKAYIYTRSTGTLILAELLQGDLQAPGTDESLVVSVKQQPVNQHAIRGFVSILKSVLRTLNVDSL</sequence>
<comment type="caution">
    <text evidence="3">The sequence shown here is derived from an EMBL/GenBank/DDBJ whole genome shotgun (WGS) entry which is preliminary data.</text>
</comment>
<feature type="region of interest" description="Disordered" evidence="1">
    <location>
        <begin position="1"/>
        <end position="20"/>
    </location>
</feature>
<gene>
    <name evidence="3" type="ORF">M9458_046897</name>
</gene>
<dbReference type="InterPro" id="IPR012295">
    <property type="entry name" value="TBP_dom_sf"/>
</dbReference>
<accession>A0ABD0NCQ1</accession>
<evidence type="ECO:0000313" key="4">
    <source>
        <dbReference type="Proteomes" id="UP001529510"/>
    </source>
</evidence>
<dbReference type="Gene3D" id="3.30.310.10">
    <property type="entry name" value="TATA-Binding Protein"/>
    <property type="match status" value="1"/>
</dbReference>
<name>A0ABD0NCQ1_CIRMR</name>
<feature type="non-terminal residue" evidence="3">
    <location>
        <position position="1"/>
    </location>
</feature>
<dbReference type="EMBL" id="JAMKFB020000023">
    <property type="protein sequence ID" value="KAL0158821.1"/>
    <property type="molecule type" value="Genomic_DNA"/>
</dbReference>
<evidence type="ECO:0000256" key="1">
    <source>
        <dbReference type="SAM" id="MobiDB-lite"/>
    </source>
</evidence>
<keyword evidence="4" id="KW-1185">Reference proteome</keyword>
<dbReference type="Pfam" id="PF09066">
    <property type="entry name" value="B2-adapt-app_C"/>
    <property type="match status" value="1"/>
</dbReference>
<reference evidence="3 4" key="1">
    <citation type="submission" date="2024-05" db="EMBL/GenBank/DDBJ databases">
        <title>Genome sequencing and assembly of Indian major carp, Cirrhinus mrigala (Hamilton, 1822).</title>
        <authorList>
            <person name="Mohindra V."/>
            <person name="Chowdhury L.M."/>
            <person name="Lal K."/>
            <person name="Jena J.K."/>
        </authorList>
    </citation>
    <scope>NUCLEOTIDE SEQUENCE [LARGE SCALE GENOMIC DNA]</scope>
    <source>
        <strain evidence="3">CM1030</strain>
        <tissue evidence="3">Blood</tissue>
    </source>
</reference>
<dbReference type="InterPro" id="IPR015151">
    <property type="entry name" value="B-adaptin_app_sub_C"/>
</dbReference>
<evidence type="ECO:0000259" key="2">
    <source>
        <dbReference type="SMART" id="SM01020"/>
    </source>
</evidence>
<dbReference type="AlphaFoldDB" id="A0ABD0NCQ1"/>
<dbReference type="SMART" id="SM01020">
    <property type="entry name" value="B2-adapt-app_C"/>
    <property type="match status" value="1"/>
</dbReference>
<organism evidence="3 4">
    <name type="scientific">Cirrhinus mrigala</name>
    <name type="common">Mrigala</name>
    <dbReference type="NCBI Taxonomy" id="683832"/>
    <lineage>
        <taxon>Eukaryota</taxon>
        <taxon>Metazoa</taxon>
        <taxon>Chordata</taxon>
        <taxon>Craniata</taxon>
        <taxon>Vertebrata</taxon>
        <taxon>Euteleostomi</taxon>
        <taxon>Actinopterygii</taxon>
        <taxon>Neopterygii</taxon>
        <taxon>Teleostei</taxon>
        <taxon>Ostariophysi</taxon>
        <taxon>Cypriniformes</taxon>
        <taxon>Cyprinidae</taxon>
        <taxon>Labeoninae</taxon>
        <taxon>Labeonini</taxon>
        <taxon>Cirrhinus</taxon>
    </lineage>
</organism>
<feature type="domain" description="Beta-adaptin appendage C-terminal subdomain" evidence="2">
    <location>
        <begin position="19"/>
        <end position="134"/>
    </location>
</feature>
<dbReference type="Proteomes" id="UP001529510">
    <property type="component" value="Unassembled WGS sequence"/>
</dbReference>
<evidence type="ECO:0000313" key="3">
    <source>
        <dbReference type="EMBL" id="KAL0158821.1"/>
    </source>
</evidence>
<proteinExistence type="predicted"/>